<dbReference type="EMBL" id="DS985218">
    <property type="protein sequence ID" value="EEY18919.1"/>
    <property type="molecule type" value="Genomic_DNA"/>
</dbReference>
<name>C9SIZ6_VERA1</name>
<reference evidence="3" key="1">
    <citation type="journal article" date="2011" name="PLoS Pathog.">
        <title>Comparative genomics yields insights into niche adaptation of plant vascular wilt pathogens.</title>
        <authorList>
            <person name="Klosterman S.J."/>
            <person name="Subbarao K.V."/>
            <person name="Kang S."/>
            <person name="Veronese P."/>
            <person name="Gold S.E."/>
            <person name="Thomma B.P.H.J."/>
            <person name="Chen Z."/>
            <person name="Henrissat B."/>
            <person name="Lee Y.-H."/>
            <person name="Park J."/>
            <person name="Garcia-Pedrajas M.D."/>
            <person name="Barbara D.J."/>
            <person name="Anchieta A."/>
            <person name="de Jonge R."/>
            <person name="Santhanam P."/>
            <person name="Maruthachalam K."/>
            <person name="Atallah Z."/>
            <person name="Amyotte S.G."/>
            <person name="Paz Z."/>
            <person name="Inderbitzin P."/>
            <person name="Hayes R.J."/>
            <person name="Heiman D.I."/>
            <person name="Young S."/>
            <person name="Zeng Q."/>
            <person name="Engels R."/>
            <person name="Galagan J."/>
            <person name="Cuomo C.A."/>
            <person name="Dobinson K.F."/>
            <person name="Ma L.-J."/>
        </authorList>
    </citation>
    <scope>NUCLEOTIDE SEQUENCE [LARGE SCALE GENOMIC DNA]</scope>
    <source>
        <strain evidence="3">VaMs.102 / ATCC MYA-4576 / FGSC 10136</strain>
    </source>
</reference>
<dbReference type="OrthoDB" id="10345615at2759"/>
<dbReference type="Proteomes" id="UP000008698">
    <property type="component" value="Unassembled WGS sequence"/>
</dbReference>
<feature type="compositionally biased region" description="Polar residues" evidence="1">
    <location>
        <begin position="205"/>
        <end position="219"/>
    </location>
</feature>
<feature type="compositionally biased region" description="Polar residues" evidence="1">
    <location>
        <begin position="301"/>
        <end position="315"/>
    </location>
</feature>
<feature type="region of interest" description="Disordered" evidence="1">
    <location>
        <begin position="419"/>
        <end position="450"/>
    </location>
</feature>
<dbReference type="RefSeq" id="XP_003005422.1">
    <property type="nucleotide sequence ID" value="XM_003005376.1"/>
</dbReference>
<organism evidence="3">
    <name type="scientific">Verticillium alfalfae (strain VaMs.102 / ATCC MYA-4576 / FGSC 10136)</name>
    <name type="common">Verticillium wilt of alfalfa</name>
    <name type="synonym">Verticillium albo-atrum</name>
    <dbReference type="NCBI Taxonomy" id="526221"/>
    <lineage>
        <taxon>Eukaryota</taxon>
        <taxon>Fungi</taxon>
        <taxon>Dikarya</taxon>
        <taxon>Ascomycota</taxon>
        <taxon>Pezizomycotina</taxon>
        <taxon>Sordariomycetes</taxon>
        <taxon>Hypocreomycetidae</taxon>
        <taxon>Glomerellales</taxon>
        <taxon>Plectosphaerellaceae</taxon>
        <taxon>Verticillium</taxon>
    </lineage>
</organism>
<feature type="region of interest" description="Disordered" evidence="1">
    <location>
        <begin position="177"/>
        <end position="378"/>
    </location>
</feature>
<evidence type="ECO:0000256" key="1">
    <source>
        <dbReference type="SAM" id="MobiDB-lite"/>
    </source>
</evidence>
<evidence type="ECO:0000313" key="2">
    <source>
        <dbReference type="EMBL" id="EEY18919.1"/>
    </source>
</evidence>
<protein>
    <submittedName>
        <fullName evidence="2">Predicted protein</fullName>
    </submittedName>
</protein>
<feature type="compositionally biased region" description="Basic and acidic residues" evidence="1">
    <location>
        <begin position="177"/>
        <end position="187"/>
    </location>
</feature>
<dbReference type="eggNOG" id="ENOG502REIZ">
    <property type="taxonomic scope" value="Eukaryota"/>
</dbReference>
<dbReference type="AlphaFoldDB" id="C9SIZ6"/>
<dbReference type="HOGENOM" id="CLU_676525_0_0_1"/>
<sequence>MPGAQLCPFHRPAPSCYCSSRVCQCIERIRLARAGLGARFTTCTGCVALANANQRHSQVSTGIQGLESMGSTSLERALSRFRMFLQSDLRSTRGLIHPIVARLVLFDRRAERSFDIWMNWIFDHLGLEPSQIRMDVNSGHLIVNNRVIAPPPVRLTSAEIDRLEHELKARIGDARCEERREQRDRRPAVAPESFPSLERAVNDPPSATRSLPNPYSSRQAPVHIRAESSMTSFHRGPRGRYEFEDDTDKCPPLRGSVGAAAGARPPPRPQAFRRSNQVEHQGVQLGSSLNRSQGRPAPVNPSRTGSAARSRPQASTREDFSPYRPENRGATPEPVPVSGNGNGSGTTYAHEHSESVSARPQSRFLSAERSQPTSAPGFLPYRPEYRVVTPEPRMGHPVGTTYRLEHEESLDPRPMSQFGVGSGDNFRPQASHRVRGSGRGERRLVSPPFPRRSKCSITGLKALSGCMVGTVPTGDWMVARYFR</sequence>
<gene>
    <name evidence="2" type="ORF">VDBG_05028</name>
</gene>
<keyword evidence="3" id="KW-1185">Reference proteome</keyword>
<feature type="compositionally biased region" description="Basic and acidic residues" evidence="1">
    <location>
        <begin position="316"/>
        <end position="327"/>
    </location>
</feature>
<feature type="compositionally biased region" description="Polar residues" evidence="1">
    <location>
        <begin position="355"/>
        <end position="374"/>
    </location>
</feature>
<dbReference type="OMA" id="CQCIERI"/>
<dbReference type="KEGG" id="val:VDBG_05028"/>
<accession>C9SIZ6</accession>
<feature type="compositionally biased region" description="Polar residues" evidence="1">
    <location>
        <begin position="284"/>
        <end position="293"/>
    </location>
</feature>
<dbReference type="GeneID" id="9532104"/>
<evidence type="ECO:0000313" key="3">
    <source>
        <dbReference type="Proteomes" id="UP000008698"/>
    </source>
</evidence>
<proteinExistence type="predicted"/>